<dbReference type="AlphaFoldDB" id="A0A1C4B3G6"/>
<dbReference type="RefSeq" id="WP_002158999.1">
    <property type="nucleotide sequence ID" value="NZ_CP035953.1"/>
</dbReference>
<name>A0A1C4B3G6_BACMY</name>
<gene>
    <name evidence="1" type="ORF">BWGO95_00976</name>
</gene>
<protein>
    <submittedName>
        <fullName evidence="1">Uncharacterized protein</fullName>
    </submittedName>
</protein>
<sequence>MVDRNEAKCGDIYDFTVLKLEDIQRKIQELKKIKQYVKNGLTPNPVELIRENIRENRCGCEVNNPQGSCCLGNVITYIRKMSLGT</sequence>
<accession>A0A1C4B3G6</accession>
<dbReference type="EMBL" id="FMAK01000023">
    <property type="protein sequence ID" value="SCB66858.1"/>
    <property type="molecule type" value="Genomic_DNA"/>
</dbReference>
<reference evidence="1 2" key="1">
    <citation type="submission" date="2016-08" db="EMBL/GenBank/DDBJ databases">
        <authorList>
            <person name="Seilhamer J.J."/>
        </authorList>
    </citation>
    <scope>NUCLEOTIDE SEQUENCE [LARGE SCALE GENOMIC DNA]</scope>
    <source>
        <strain evidence="1 2">SDA_GO95</strain>
    </source>
</reference>
<dbReference type="InterPro" id="IPR041854">
    <property type="entry name" value="BFD-like_2Fe2S-bd_dom_sf"/>
</dbReference>
<evidence type="ECO:0000313" key="1">
    <source>
        <dbReference type="EMBL" id="SCB66858.1"/>
    </source>
</evidence>
<evidence type="ECO:0000313" key="2">
    <source>
        <dbReference type="Proteomes" id="UP000195696"/>
    </source>
</evidence>
<dbReference type="Proteomes" id="UP000195696">
    <property type="component" value="Unassembled WGS sequence"/>
</dbReference>
<proteinExistence type="predicted"/>
<dbReference type="Gene3D" id="1.10.10.1100">
    <property type="entry name" value="BFD-like [2Fe-2S]-binding domain"/>
    <property type="match status" value="1"/>
</dbReference>
<organism evidence="1 2">
    <name type="scientific">Bacillus mycoides</name>
    <dbReference type="NCBI Taxonomy" id="1405"/>
    <lineage>
        <taxon>Bacteria</taxon>
        <taxon>Bacillati</taxon>
        <taxon>Bacillota</taxon>
        <taxon>Bacilli</taxon>
        <taxon>Bacillales</taxon>
        <taxon>Bacillaceae</taxon>
        <taxon>Bacillus</taxon>
        <taxon>Bacillus cereus group</taxon>
    </lineage>
</organism>